<name>A0AAX6DN89_IRIPA</name>
<evidence type="ECO:0008006" key="6">
    <source>
        <dbReference type="Google" id="ProtNLM"/>
    </source>
</evidence>
<feature type="region of interest" description="Disordered" evidence="1">
    <location>
        <begin position="1"/>
        <end position="21"/>
    </location>
</feature>
<dbReference type="Pfam" id="PF04784">
    <property type="entry name" value="DUF547"/>
    <property type="match status" value="1"/>
</dbReference>
<evidence type="ECO:0000256" key="1">
    <source>
        <dbReference type="SAM" id="MobiDB-lite"/>
    </source>
</evidence>
<feature type="domain" description="Ternary complex factor MIP1 leucine-zipper" evidence="3">
    <location>
        <begin position="48"/>
        <end position="125"/>
    </location>
</feature>
<reference evidence="4" key="2">
    <citation type="submission" date="2023-04" db="EMBL/GenBank/DDBJ databases">
        <authorList>
            <person name="Bruccoleri R.E."/>
            <person name="Oakeley E.J."/>
            <person name="Faust A.-M."/>
            <person name="Dessus-Babus S."/>
            <person name="Altorfer M."/>
            <person name="Burckhardt D."/>
            <person name="Oertli M."/>
            <person name="Naumann U."/>
            <person name="Petersen F."/>
            <person name="Wong J."/>
        </authorList>
    </citation>
    <scope>NUCLEOTIDE SEQUENCE</scope>
    <source>
        <strain evidence="4">GSM-AAB239-AS_SAM_17_03QT</strain>
        <tissue evidence="4">Leaf</tissue>
    </source>
</reference>
<dbReference type="AlphaFoldDB" id="A0AAX6DN89"/>
<evidence type="ECO:0000259" key="3">
    <source>
        <dbReference type="Pfam" id="PF14389"/>
    </source>
</evidence>
<proteinExistence type="predicted"/>
<evidence type="ECO:0000313" key="4">
    <source>
        <dbReference type="EMBL" id="KAJ6793247.1"/>
    </source>
</evidence>
<protein>
    <recommendedName>
        <fullName evidence="6">DUF547 domain-containing protein</fullName>
    </recommendedName>
</protein>
<evidence type="ECO:0000259" key="2">
    <source>
        <dbReference type="Pfam" id="PF04784"/>
    </source>
</evidence>
<sequence length="576" mass="64935">MHPSKKLGGCSLREESPECSSPCCSMARTRRSQSVSEAHEDILNRSPRLSLQNPSIRLQRRLHYQNSLRNPEMSLQRSSSSSIASTETALQKPATELIKEIATLELEVAHMERYLLSLYRTAFDQYLTSSPTTSTANLSMLPSECRARSMVPDPTVGMEHQSDHADMSCHNNEGMNFPRSLKENETRRTINSRHIDDSLARHLVACSDIKGSPPREDPKLVEPMCGASHRSLAAHLGASLSDHVPDSPCKLSEDIIRCISAIYCKLSNPSTQQMDIVASPTPSVSSSSTFSPLDPRDSWSPQCHYEANASPHTFDSGKHKYNPYSGMVEVPRISIDGDRFEYASKMLNIFRSLIRRLETIDPRNVGYEEQLAFWINIHNALVMHAFLAYGLRQNQMKSTFSILKAAYNVGGHLVNAHVIQSSILRCQLHRPAVGIHSLFSSKRLIKGDDKHQYALSPPEPLVHFALCLGAYSDPALRVYRSKVIHQGLELAKEEFIQANISVQKETKIILPKILHYYAKDASMELVKLVEIVHDCVPEVQQKLIRGCQQRKPEKCVQWLPYKSSFRYIVHRDLAKQ</sequence>
<comment type="caution">
    <text evidence="4">The sequence shown here is derived from an EMBL/GenBank/DDBJ whole genome shotgun (WGS) entry which is preliminary data.</text>
</comment>
<dbReference type="PANTHER" id="PTHR23054:SF15">
    <property type="entry name" value="OS08G0515700 PROTEIN"/>
    <property type="match status" value="1"/>
</dbReference>
<dbReference type="Proteomes" id="UP001140949">
    <property type="component" value="Unassembled WGS sequence"/>
</dbReference>
<gene>
    <name evidence="4" type="ORF">M6B38_111765</name>
</gene>
<dbReference type="Pfam" id="PF14389">
    <property type="entry name" value="Lzipper-MIP1"/>
    <property type="match status" value="1"/>
</dbReference>
<keyword evidence="5" id="KW-1185">Reference proteome</keyword>
<accession>A0AAX6DN89</accession>
<dbReference type="InterPro" id="IPR025757">
    <property type="entry name" value="MIP1_Leuzipper"/>
</dbReference>
<reference evidence="4" key="1">
    <citation type="journal article" date="2023" name="GigaByte">
        <title>Genome assembly of the bearded iris, Iris pallida Lam.</title>
        <authorList>
            <person name="Bruccoleri R.E."/>
            <person name="Oakeley E.J."/>
            <person name="Faust A.M.E."/>
            <person name="Altorfer M."/>
            <person name="Dessus-Babus S."/>
            <person name="Burckhardt D."/>
            <person name="Oertli M."/>
            <person name="Naumann U."/>
            <person name="Petersen F."/>
            <person name="Wong J."/>
        </authorList>
    </citation>
    <scope>NUCLEOTIDE SEQUENCE</scope>
    <source>
        <strain evidence="4">GSM-AAB239-AS_SAM_17_03QT</strain>
    </source>
</reference>
<organism evidence="4 5">
    <name type="scientific">Iris pallida</name>
    <name type="common">Sweet iris</name>
    <dbReference type="NCBI Taxonomy" id="29817"/>
    <lineage>
        <taxon>Eukaryota</taxon>
        <taxon>Viridiplantae</taxon>
        <taxon>Streptophyta</taxon>
        <taxon>Embryophyta</taxon>
        <taxon>Tracheophyta</taxon>
        <taxon>Spermatophyta</taxon>
        <taxon>Magnoliopsida</taxon>
        <taxon>Liliopsida</taxon>
        <taxon>Asparagales</taxon>
        <taxon>Iridaceae</taxon>
        <taxon>Iridoideae</taxon>
        <taxon>Irideae</taxon>
        <taxon>Iris</taxon>
    </lineage>
</organism>
<dbReference type="PANTHER" id="PTHR23054">
    <property type="entry name" value="TERNARY COMPLEX FACTOR MIP1, LEUCINE-ZIPPER-RELATED"/>
    <property type="match status" value="1"/>
</dbReference>
<dbReference type="InterPro" id="IPR006869">
    <property type="entry name" value="DUF547"/>
</dbReference>
<feature type="domain" description="DUF547" evidence="2">
    <location>
        <begin position="364"/>
        <end position="496"/>
    </location>
</feature>
<evidence type="ECO:0000313" key="5">
    <source>
        <dbReference type="Proteomes" id="UP001140949"/>
    </source>
</evidence>
<dbReference type="EMBL" id="JANAVB010043216">
    <property type="protein sequence ID" value="KAJ6793247.1"/>
    <property type="molecule type" value="Genomic_DNA"/>
</dbReference>